<comment type="caution">
    <text evidence="7">The sequence shown here is derived from an EMBL/GenBank/DDBJ whole genome shotgun (WGS) entry which is preliminary data.</text>
</comment>
<sequence length="375" mass="38642">MLAVACAVAATLSLAACGDNVPQEANEASSAGKSKISGEFQGAGASSQQGAVEAWIAMYQRHNRDVKIAYNPTGSGAGISTFLTGATAWAATDAPLDAQAIEQSKSICAGGGSAFDVPVYVSGITVAYNLKGLSGQDKHLNMDPATIARIFDGKISSWDDPAIKEQNPKANLPAKPITVVHRSDKSGTTKNFLSYLKDTAGEDWPYEAGENWPNDVGQGSKGASGVASTVGQADGTIGYVDASKVGTLGTVSLKVGQAYVPYSPQAASTVVDSSKIGQEASGPGRLVIELDHGTQAANAYPLLLVSYDVACPAYQDADTARFIKSWLTYEVSRDGQQLVADNAGAVPLSAATRAKVMKSISLISVSSPSSQGQGK</sequence>
<keyword evidence="8" id="KW-1185">Reference proteome</keyword>
<dbReference type="PANTHER" id="PTHR42996">
    <property type="entry name" value="PHOSPHATE-BINDING PROTEIN PSTS"/>
    <property type="match status" value="1"/>
</dbReference>
<evidence type="ECO:0000313" key="7">
    <source>
        <dbReference type="EMBL" id="RBP97630.1"/>
    </source>
</evidence>
<dbReference type="AlphaFoldDB" id="A0A366K7A6"/>
<reference evidence="7 8" key="1">
    <citation type="submission" date="2017-10" db="EMBL/GenBank/DDBJ databases">
        <title>Bifidobacterium xylocopum sp. nov. and Bifidobacterium aemilianum sp. nov., from the carpenter bee (Xylocopa violacea) digestive tract.</title>
        <authorList>
            <person name="Alberoni D."/>
            <person name="Baffoni L."/>
            <person name="Di Gioia D."/>
            <person name="Gaggia F."/>
            <person name="Biavati B."/>
        </authorList>
    </citation>
    <scope>NUCLEOTIDE SEQUENCE [LARGE SCALE GENOMIC DNA]</scope>
    <source>
        <strain evidence="7 8">XV10</strain>
    </source>
</reference>
<dbReference type="InterPro" id="IPR050962">
    <property type="entry name" value="Phosphate-bind_PstS"/>
</dbReference>
<evidence type="ECO:0000256" key="4">
    <source>
        <dbReference type="PIRNR" id="PIRNR002756"/>
    </source>
</evidence>
<evidence type="ECO:0000256" key="2">
    <source>
        <dbReference type="ARBA" id="ARBA00022448"/>
    </source>
</evidence>
<dbReference type="Gene3D" id="3.40.190.10">
    <property type="entry name" value="Periplasmic binding protein-like II"/>
    <property type="match status" value="2"/>
</dbReference>
<dbReference type="EMBL" id="PDCG01000005">
    <property type="protein sequence ID" value="RBP97630.1"/>
    <property type="molecule type" value="Genomic_DNA"/>
</dbReference>
<dbReference type="CDD" id="cd13565">
    <property type="entry name" value="PBP2_PstS"/>
    <property type="match status" value="1"/>
</dbReference>
<dbReference type="GO" id="GO:0043190">
    <property type="term" value="C:ATP-binding cassette (ABC) transporter complex"/>
    <property type="evidence" value="ECO:0007669"/>
    <property type="project" value="InterPro"/>
</dbReference>
<organism evidence="7 8">
    <name type="scientific">Bifidobacterium aemilianum</name>
    <dbReference type="NCBI Taxonomy" id="2493120"/>
    <lineage>
        <taxon>Bacteria</taxon>
        <taxon>Bacillati</taxon>
        <taxon>Actinomycetota</taxon>
        <taxon>Actinomycetes</taxon>
        <taxon>Bifidobacteriales</taxon>
        <taxon>Bifidobacteriaceae</taxon>
        <taxon>Bifidobacterium</taxon>
    </lineage>
</organism>
<dbReference type="InterPro" id="IPR005673">
    <property type="entry name" value="ABC_phos-bd_PstS"/>
</dbReference>
<dbReference type="PANTHER" id="PTHR42996:SF1">
    <property type="entry name" value="PHOSPHATE-BINDING PROTEIN PSTS"/>
    <property type="match status" value="1"/>
</dbReference>
<keyword evidence="3 4" id="KW-0592">Phosphate transport</keyword>
<feature type="domain" description="PBP" evidence="6">
    <location>
        <begin position="30"/>
        <end position="333"/>
    </location>
</feature>
<dbReference type="GO" id="GO:0035435">
    <property type="term" value="P:phosphate ion transmembrane transport"/>
    <property type="evidence" value="ECO:0007669"/>
    <property type="project" value="InterPro"/>
</dbReference>
<evidence type="ECO:0000256" key="1">
    <source>
        <dbReference type="ARBA" id="ARBA00008725"/>
    </source>
</evidence>
<accession>A0A366K7A6</accession>
<dbReference type="Pfam" id="PF12849">
    <property type="entry name" value="PBP_like_2"/>
    <property type="match status" value="1"/>
</dbReference>
<dbReference type="Proteomes" id="UP000252530">
    <property type="component" value="Unassembled WGS sequence"/>
</dbReference>
<dbReference type="GO" id="GO:0042301">
    <property type="term" value="F:phosphate ion binding"/>
    <property type="evidence" value="ECO:0007669"/>
    <property type="project" value="InterPro"/>
</dbReference>
<gene>
    <name evidence="7" type="ORF">CRD60_06370</name>
</gene>
<evidence type="ECO:0000313" key="8">
    <source>
        <dbReference type="Proteomes" id="UP000252530"/>
    </source>
</evidence>
<proteinExistence type="inferred from homology"/>
<keyword evidence="5" id="KW-0732">Signal</keyword>
<dbReference type="OrthoDB" id="9801510at2"/>
<name>A0A366K7A6_9BIFI</name>
<dbReference type="PIRSF" id="PIRSF002756">
    <property type="entry name" value="PstS"/>
    <property type="match status" value="1"/>
</dbReference>
<evidence type="ECO:0000256" key="5">
    <source>
        <dbReference type="SAM" id="SignalP"/>
    </source>
</evidence>
<comment type="similarity">
    <text evidence="1 4">Belongs to the PstS family.</text>
</comment>
<protein>
    <recommendedName>
        <fullName evidence="4">Phosphate-binding protein</fullName>
    </recommendedName>
</protein>
<dbReference type="InterPro" id="IPR024370">
    <property type="entry name" value="PBP_domain"/>
</dbReference>
<evidence type="ECO:0000256" key="3">
    <source>
        <dbReference type="ARBA" id="ARBA00022592"/>
    </source>
</evidence>
<feature type="chain" id="PRO_5038434396" description="Phosphate-binding protein" evidence="5">
    <location>
        <begin position="16"/>
        <end position="375"/>
    </location>
</feature>
<dbReference type="SUPFAM" id="SSF53850">
    <property type="entry name" value="Periplasmic binding protein-like II"/>
    <property type="match status" value="1"/>
</dbReference>
<feature type="signal peptide" evidence="5">
    <location>
        <begin position="1"/>
        <end position="15"/>
    </location>
</feature>
<evidence type="ECO:0000259" key="6">
    <source>
        <dbReference type="Pfam" id="PF12849"/>
    </source>
</evidence>
<keyword evidence="2 4" id="KW-0813">Transport</keyword>